<keyword evidence="2" id="KW-1185">Reference proteome</keyword>
<evidence type="ECO:0000313" key="1">
    <source>
        <dbReference type="EMBL" id="RVX37913.1"/>
    </source>
</evidence>
<gene>
    <name evidence="1" type="ORF">EDD27_0201</name>
</gene>
<name>A0A438LWZ3_9ACTN</name>
<sequence>MERCAVTGNRSPSGLEFAGVFDIHVTVAADTAFERLAPWAARNGGKLTHIMLARGEVPSQPMLTFTGRGTLASQRAAAAISMARLRDDGFDVVRVKIEAAPWNDDVPASAEAAAALAACYFEHHAKVSVRDDPAALATIAARHSAHVSRNARRLRGDGSHERFVTQRCRNVGLPEARRRFDALLSELSAAGFAVLEAEQEFVVHDDNPGIDNGWIEER</sequence>
<proteinExistence type="predicted"/>
<evidence type="ECO:0000313" key="2">
    <source>
        <dbReference type="Proteomes" id="UP000284824"/>
    </source>
</evidence>
<dbReference type="AlphaFoldDB" id="A0A438LWZ3"/>
<accession>A0A438LWZ3</accession>
<dbReference type="Proteomes" id="UP000284824">
    <property type="component" value="Unassembled WGS sequence"/>
</dbReference>
<organism evidence="1 2">
    <name type="scientific">Nonomuraea polychroma</name>
    <dbReference type="NCBI Taxonomy" id="46176"/>
    <lineage>
        <taxon>Bacteria</taxon>
        <taxon>Bacillati</taxon>
        <taxon>Actinomycetota</taxon>
        <taxon>Actinomycetes</taxon>
        <taxon>Streptosporangiales</taxon>
        <taxon>Streptosporangiaceae</taxon>
        <taxon>Nonomuraea</taxon>
    </lineage>
</organism>
<protein>
    <recommendedName>
        <fullName evidence="3">Ankyrin</fullName>
    </recommendedName>
</protein>
<comment type="caution">
    <text evidence="1">The sequence shown here is derived from an EMBL/GenBank/DDBJ whole genome shotgun (WGS) entry which is preliminary data.</text>
</comment>
<reference evidence="1 2" key="1">
    <citation type="submission" date="2019-01" db="EMBL/GenBank/DDBJ databases">
        <title>Sequencing the genomes of 1000 actinobacteria strains.</title>
        <authorList>
            <person name="Klenk H.-P."/>
        </authorList>
    </citation>
    <scope>NUCLEOTIDE SEQUENCE [LARGE SCALE GENOMIC DNA]</scope>
    <source>
        <strain evidence="1 2">DSM 43925</strain>
    </source>
</reference>
<dbReference type="EMBL" id="SAUN01000001">
    <property type="protein sequence ID" value="RVX37913.1"/>
    <property type="molecule type" value="Genomic_DNA"/>
</dbReference>
<evidence type="ECO:0008006" key="3">
    <source>
        <dbReference type="Google" id="ProtNLM"/>
    </source>
</evidence>